<evidence type="ECO:0000313" key="2">
    <source>
        <dbReference type="EMBL" id="CAG9562816.1"/>
    </source>
</evidence>
<protein>
    <submittedName>
        <fullName evidence="2">(African queen) hypothetical protein</fullName>
    </submittedName>
</protein>
<accession>A0A8J2QMY9</accession>
<feature type="region of interest" description="Disordered" evidence="1">
    <location>
        <begin position="61"/>
        <end position="80"/>
    </location>
</feature>
<reference evidence="2" key="1">
    <citation type="submission" date="2021-09" db="EMBL/GenBank/DDBJ databases">
        <authorList>
            <person name="Martin H S."/>
        </authorList>
    </citation>
    <scope>NUCLEOTIDE SEQUENCE</scope>
</reference>
<feature type="compositionally biased region" description="Polar residues" evidence="1">
    <location>
        <begin position="1"/>
        <end position="23"/>
    </location>
</feature>
<feature type="compositionally biased region" description="Low complexity" evidence="1">
    <location>
        <begin position="30"/>
        <end position="46"/>
    </location>
</feature>
<dbReference type="Proteomes" id="UP000789524">
    <property type="component" value="Unassembled WGS sequence"/>
</dbReference>
<gene>
    <name evidence="2" type="ORF">DCHRY22_LOCUS4089</name>
</gene>
<sequence>MADQSQEQKLTLTSAPSTSYTQKTARKPVIKTVKSTTTKTATTPTKPKTLRQVLTIRKVRKTQHESRAITPHKSRIQTNHRSSDAFALFIRQLCHRQHQEMAINWTQNPPKIQDVIQPHRIAIAR</sequence>
<evidence type="ECO:0000313" key="3">
    <source>
        <dbReference type="Proteomes" id="UP000789524"/>
    </source>
</evidence>
<dbReference type="EMBL" id="CAKASE010000048">
    <property type="protein sequence ID" value="CAG9562816.1"/>
    <property type="molecule type" value="Genomic_DNA"/>
</dbReference>
<keyword evidence="3" id="KW-1185">Reference proteome</keyword>
<evidence type="ECO:0000256" key="1">
    <source>
        <dbReference type="SAM" id="MobiDB-lite"/>
    </source>
</evidence>
<proteinExistence type="predicted"/>
<dbReference type="AlphaFoldDB" id="A0A8J2QMY9"/>
<comment type="caution">
    <text evidence="2">The sequence shown here is derived from an EMBL/GenBank/DDBJ whole genome shotgun (WGS) entry which is preliminary data.</text>
</comment>
<organism evidence="2 3">
    <name type="scientific">Danaus chrysippus</name>
    <name type="common">African queen</name>
    <dbReference type="NCBI Taxonomy" id="151541"/>
    <lineage>
        <taxon>Eukaryota</taxon>
        <taxon>Metazoa</taxon>
        <taxon>Ecdysozoa</taxon>
        <taxon>Arthropoda</taxon>
        <taxon>Hexapoda</taxon>
        <taxon>Insecta</taxon>
        <taxon>Pterygota</taxon>
        <taxon>Neoptera</taxon>
        <taxon>Endopterygota</taxon>
        <taxon>Lepidoptera</taxon>
        <taxon>Glossata</taxon>
        <taxon>Ditrysia</taxon>
        <taxon>Papilionoidea</taxon>
        <taxon>Nymphalidae</taxon>
        <taxon>Danainae</taxon>
        <taxon>Danaini</taxon>
        <taxon>Danaina</taxon>
        <taxon>Danaus</taxon>
        <taxon>Anosia</taxon>
    </lineage>
</organism>
<feature type="region of interest" description="Disordered" evidence="1">
    <location>
        <begin position="1"/>
        <end position="46"/>
    </location>
</feature>
<name>A0A8J2QMY9_9NEOP</name>